<accession>A0A162X554</accession>
<organism evidence="1 2">
    <name type="scientific">Aquimarina aggregata</name>
    <dbReference type="NCBI Taxonomy" id="1642818"/>
    <lineage>
        <taxon>Bacteria</taxon>
        <taxon>Pseudomonadati</taxon>
        <taxon>Bacteroidota</taxon>
        <taxon>Flavobacteriia</taxon>
        <taxon>Flavobacteriales</taxon>
        <taxon>Flavobacteriaceae</taxon>
        <taxon>Aquimarina</taxon>
    </lineage>
</organism>
<protein>
    <submittedName>
        <fullName evidence="1">Uncharacterized protein</fullName>
    </submittedName>
</protein>
<dbReference type="STRING" id="1642818.AWE51_17870"/>
<name>A0A162X554_9FLAO</name>
<evidence type="ECO:0000313" key="1">
    <source>
        <dbReference type="EMBL" id="KZS38421.1"/>
    </source>
</evidence>
<proteinExistence type="predicted"/>
<dbReference type="Proteomes" id="UP000076715">
    <property type="component" value="Unassembled WGS sequence"/>
</dbReference>
<dbReference type="EMBL" id="LQRT01000058">
    <property type="protein sequence ID" value="KZS38421.1"/>
    <property type="molecule type" value="Genomic_DNA"/>
</dbReference>
<evidence type="ECO:0000313" key="2">
    <source>
        <dbReference type="Proteomes" id="UP000076715"/>
    </source>
</evidence>
<sequence>MACTTNDYEEPENTTAGRAFGITSFDTGRTGQPIDVRITTSVVEFTDLSILANGRTWTFPEGAVDIIGSDNDTTTDLENFSVTFKRAGPVDVVLAPVFENPVPTEVATETFTFNALEQITASISTDLTLVNGAFEVEAGTDVTFTNNSSERDNAEWRVINTTTGKEEDLITTIDLTFPFKALGNYIVGLRAFDDAPFSSSIAAIPVRVIPSSQPVTVEPKIEENDSGQIIIAYSRDLDPATLDAISNFTLLVDGAPAMIQTIMLDPSNPSNLLVIPSTNIKNSQTATIAYNAVNLRSADAAPAPSVSQTTIRTFGGPNLFANGVFEGIDGPVAGGERFYSTGGFLSADGGNNITAAITPGSGVDGSSGLVFSFAAGAGAGNNRTVFGDGLNGDPMGRVVQEIKTLEEATYIVRVSIKYTGAVPGEFKFSMTSFPFNFGGIVNSSITTGFVEGEFVELTTEITPNAGTLSAGGLAYPLINVGGVVGVSEVTIDNIEIFLKEE</sequence>
<reference evidence="1 2" key="1">
    <citation type="submission" date="2016-01" db="EMBL/GenBank/DDBJ databases">
        <title>The draft genome sequence of Aquimarina sp. RZW4-3-2.</title>
        <authorList>
            <person name="Wang Y."/>
        </authorList>
    </citation>
    <scope>NUCLEOTIDE SEQUENCE [LARGE SCALE GENOMIC DNA]</scope>
    <source>
        <strain evidence="1 2">RZW4-3-2</strain>
    </source>
</reference>
<dbReference type="AlphaFoldDB" id="A0A162X554"/>
<comment type="caution">
    <text evidence="1">The sequence shown here is derived from an EMBL/GenBank/DDBJ whole genome shotgun (WGS) entry which is preliminary data.</text>
</comment>
<gene>
    <name evidence="1" type="ORF">AWE51_17870</name>
</gene>
<keyword evidence="2" id="KW-1185">Reference proteome</keyword>